<dbReference type="Pfam" id="PF00849">
    <property type="entry name" value="PseudoU_synth_2"/>
    <property type="match status" value="1"/>
</dbReference>
<dbReference type="GO" id="GO:0003723">
    <property type="term" value="F:RNA binding"/>
    <property type="evidence" value="ECO:0007669"/>
    <property type="project" value="InterPro"/>
</dbReference>
<dbReference type="AlphaFoldDB" id="A0A3R6YPS8"/>
<dbReference type="InterPro" id="IPR006145">
    <property type="entry name" value="PsdUridine_synth_RsuA/RluA"/>
</dbReference>
<dbReference type="InterPro" id="IPR006225">
    <property type="entry name" value="PsdUridine_synth_RluC/D"/>
</dbReference>
<comment type="catalytic activity">
    <reaction evidence="1 4">
        <text>a uridine in RNA = a pseudouridine in RNA</text>
        <dbReference type="Rhea" id="RHEA:48348"/>
        <dbReference type="Rhea" id="RHEA-COMP:12068"/>
        <dbReference type="Rhea" id="RHEA-COMP:12069"/>
        <dbReference type="ChEBI" id="CHEBI:65314"/>
        <dbReference type="ChEBI" id="CHEBI:65315"/>
    </reaction>
</comment>
<dbReference type="Proteomes" id="UP000284822">
    <property type="component" value="Unassembled WGS sequence"/>
</dbReference>
<gene>
    <name evidence="6" type="ORF">DS832_04480</name>
</gene>
<protein>
    <recommendedName>
        <fullName evidence="4">Pseudouridine synthase</fullName>
        <ecNumber evidence="4">5.4.99.-</ecNumber>
    </recommendedName>
</protein>
<dbReference type="SUPFAM" id="SSF55120">
    <property type="entry name" value="Pseudouridine synthase"/>
    <property type="match status" value="1"/>
</dbReference>
<dbReference type="PANTHER" id="PTHR21600">
    <property type="entry name" value="MITOCHONDRIAL RNA PSEUDOURIDINE SYNTHASE"/>
    <property type="match status" value="1"/>
</dbReference>
<dbReference type="InterPro" id="IPR050188">
    <property type="entry name" value="RluA_PseudoU_synthase"/>
</dbReference>
<feature type="domain" description="Pseudouridine synthase RsuA/RluA-like" evidence="5">
    <location>
        <begin position="86"/>
        <end position="240"/>
    </location>
</feature>
<evidence type="ECO:0000313" key="6">
    <source>
        <dbReference type="EMBL" id="RHW47407.1"/>
    </source>
</evidence>
<dbReference type="RefSeq" id="WP_118910571.1">
    <property type="nucleotide sequence ID" value="NZ_QOCS01000008.1"/>
</dbReference>
<evidence type="ECO:0000256" key="1">
    <source>
        <dbReference type="ARBA" id="ARBA00000073"/>
    </source>
</evidence>
<dbReference type="CDD" id="cd02869">
    <property type="entry name" value="PseudoU_synth_RluA_like"/>
    <property type="match status" value="1"/>
</dbReference>
<evidence type="ECO:0000256" key="3">
    <source>
        <dbReference type="PIRSR" id="PIRSR606225-1"/>
    </source>
</evidence>
<accession>A0A3R6YPS8</accession>
<feature type="active site" evidence="3">
    <location>
        <position position="134"/>
    </location>
</feature>
<dbReference type="PANTHER" id="PTHR21600:SF35">
    <property type="entry name" value="PSEUDOURIDINE SYNTHASE"/>
    <property type="match status" value="1"/>
</dbReference>
<comment type="similarity">
    <text evidence="2 4">Belongs to the pseudouridine synthase RluA family.</text>
</comment>
<dbReference type="EMBL" id="QOCS01000008">
    <property type="protein sequence ID" value="RHW47407.1"/>
    <property type="molecule type" value="Genomic_DNA"/>
</dbReference>
<dbReference type="InterPro" id="IPR020103">
    <property type="entry name" value="PsdUridine_synth_cat_dom_sf"/>
</dbReference>
<dbReference type="NCBIfam" id="TIGR00005">
    <property type="entry name" value="rluA_subfam"/>
    <property type="match status" value="1"/>
</dbReference>
<dbReference type="Gene3D" id="3.30.2350.10">
    <property type="entry name" value="Pseudouridine synthase"/>
    <property type="match status" value="1"/>
</dbReference>
<reference evidence="6 7" key="1">
    <citation type="submission" date="2018-07" db="EMBL/GenBank/DDBJ databases">
        <title>Genome sequences of six Lactobacillus spp. isolated from bumble bee guts.</title>
        <authorList>
            <person name="Motta E.V.S."/>
            <person name="Moran N.A."/>
        </authorList>
    </citation>
    <scope>NUCLEOTIDE SEQUENCE [LARGE SCALE GENOMIC DNA]</scope>
    <source>
        <strain evidence="6 7">LV-8.1</strain>
    </source>
</reference>
<evidence type="ECO:0000256" key="2">
    <source>
        <dbReference type="ARBA" id="ARBA00010876"/>
    </source>
</evidence>
<keyword evidence="4" id="KW-0413">Isomerase</keyword>
<dbReference type="EC" id="5.4.99.-" evidence="4"/>
<dbReference type="GO" id="GO:0140098">
    <property type="term" value="F:catalytic activity, acting on RNA"/>
    <property type="evidence" value="ECO:0007669"/>
    <property type="project" value="UniProtKB-ARBA"/>
</dbReference>
<evidence type="ECO:0000259" key="5">
    <source>
        <dbReference type="Pfam" id="PF00849"/>
    </source>
</evidence>
<proteinExistence type="inferred from homology"/>
<name>A0A3R6YPS8_9LACO</name>
<evidence type="ECO:0000256" key="4">
    <source>
        <dbReference type="RuleBase" id="RU362028"/>
    </source>
</evidence>
<comment type="caution">
    <text evidence="6">The sequence shown here is derived from an EMBL/GenBank/DDBJ whole genome shotgun (WGS) entry which is preliminary data.</text>
</comment>
<sequence length="297" mass="33813">MIYHWQKQDKHPQKLVNFLSQQGFSKTQLKQLKFHQGQLYVNHHRRYFGYQLHYGDEVVVLLPQEEGSDKIAAIAGPLAILYEDDNYLLVNKPAGLASLPVMNITSATLANYVKYYLQISKASNDAIHLVSRLDRDTSGVITFAKNAYAHSLLAAEFRTPDVVKEYDAIVQGNFTSRELTEQICAPIGVNAHNHNLRCVSPTGKYALTKYQVIQQYADFAWVRVNLITGRTHQIRVHFAHIGHPLLGDQAYGGSVQLIQRQALHCRQFSFFNRISNQQLSVKADLPNDLQKLLQNRK</sequence>
<dbReference type="GO" id="GO:0009982">
    <property type="term" value="F:pseudouridine synthase activity"/>
    <property type="evidence" value="ECO:0007669"/>
    <property type="project" value="InterPro"/>
</dbReference>
<organism evidence="6 7">
    <name type="scientific">Bombilactobacillus bombi</name>
    <dbReference type="NCBI Taxonomy" id="1303590"/>
    <lineage>
        <taxon>Bacteria</taxon>
        <taxon>Bacillati</taxon>
        <taxon>Bacillota</taxon>
        <taxon>Bacilli</taxon>
        <taxon>Lactobacillales</taxon>
        <taxon>Lactobacillaceae</taxon>
        <taxon>Bombilactobacillus</taxon>
    </lineage>
</organism>
<comment type="function">
    <text evidence="4">Responsible for synthesis of pseudouridine from uracil.</text>
</comment>
<evidence type="ECO:0000313" key="7">
    <source>
        <dbReference type="Proteomes" id="UP000284822"/>
    </source>
</evidence>
<dbReference type="GO" id="GO:0000455">
    <property type="term" value="P:enzyme-directed rRNA pseudouridine synthesis"/>
    <property type="evidence" value="ECO:0007669"/>
    <property type="project" value="TreeGrafter"/>
</dbReference>